<dbReference type="EMBL" id="AHKC01008847">
    <property type="protein sequence ID" value="EKF37047.1"/>
    <property type="molecule type" value="Genomic_DNA"/>
</dbReference>
<feature type="compositionally biased region" description="Basic and acidic residues" evidence="2">
    <location>
        <begin position="186"/>
        <end position="212"/>
    </location>
</feature>
<feature type="compositionally biased region" description="Basic and acidic residues" evidence="2">
    <location>
        <begin position="77"/>
        <end position="94"/>
    </location>
</feature>
<feature type="region of interest" description="Disordered" evidence="2">
    <location>
        <begin position="143"/>
        <end position="212"/>
    </location>
</feature>
<gene>
    <name evidence="4" type="ORF">MOQ_002248</name>
</gene>
<sequence length="736" mass="82935">MMARLEADEPPPLGPTVFAVTVLPDDMPGVFQFRLVDIRGDHKTTVAQVQRRWQDFVQLDLLVRSMAPKFDAPPPDAWKRFSQEKDTDEREKGKQKQQQEYMQKYLSTAIAFPTLSLLKDLQNFIGYSDFVRQVRQQVADRETTSVKLRHVSPSSPSLPVAVSKSSPHRRLLSSPTSEGDGGVSKTDSRMNNRDVIDEAKRTENKPEHSDRYCLPPEGHHMLEECFRIMDAGAAGYITPEDMKEFFMCVDAGGTDILRLGKDEACNCENFIAIVERALCNGGPTHTVEEWVDRYWLLQYRKIFMAVSGLFSWRGEATPPDFEPTHPFDKFELASLMYILTEAGLRLVSAEEVVNWVRCGRHQRGCALTMEELSALLDTLTKAVPFSEVWLALMPHHGSQQKILQITATYASLADNTVVEELREHVIQLRRAAPTEELCVNCHRLEESLLQQAAQLKESEAARENLLVHVRYLEKRLEERQEALTQLQQDYQHVQTLLDDAELRDVELSVAVEDAKRDCLAHAPRGEAGSGLVAASPPLLQLMPCGSVTQHTTPLTSFCSNAPPPILSICRAVTYKLPAELSLPSEWSVDVFWCDTTCGSRNKTERLVFRDADGRRSCAFLFKNNELHVMAQRKGTTSDDNDASSFRLTPRRWYRLRCLFDWREKKFCVTLVEGGGSSSSSSGGNNAGCLKKTVPPLLSCGPFAMVDEYVRGVAVVDIFPRTVLLVSYCNFFLRYSG</sequence>
<protein>
    <recommendedName>
        <fullName evidence="3">EF-hand domain-containing protein</fullName>
    </recommendedName>
</protein>
<dbReference type="SUPFAM" id="SSF64268">
    <property type="entry name" value="PX domain"/>
    <property type="match status" value="1"/>
</dbReference>
<evidence type="ECO:0000313" key="5">
    <source>
        <dbReference type="Proteomes" id="UP000007350"/>
    </source>
</evidence>
<evidence type="ECO:0000259" key="3">
    <source>
        <dbReference type="PROSITE" id="PS50222"/>
    </source>
</evidence>
<keyword evidence="5" id="KW-1185">Reference proteome</keyword>
<dbReference type="InterPro" id="IPR036871">
    <property type="entry name" value="PX_dom_sf"/>
</dbReference>
<feature type="coiled-coil region" evidence="1">
    <location>
        <begin position="441"/>
        <end position="503"/>
    </location>
</feature>
<keyword evidence="1" id="KW-0175">Coiled coil</keyword>
<evidence type="ECO:0000256" key="1">
    <source>
        <dbReference type="SAM" id="Coils"/>
    </source>
</evidence>
<dbReference type="Gene3D" id="3.30.1520.10">
    <property type="entry name" value="Phox-like domain"/>
    <property type="match status" value="1"/>
</dbReference>
<evidence type="ECO:0000256" key="2">
    <source>
        <dbReference type="SAM" id="MobiDB-lite"/>
    </source>
</evidence>
<evidence type="ECO:0000313" key="4">
    <source>
        <dbReference type="EMBL" id="EKF37047.1"/>
    </source>
</evidence>
<name>K2P7Q3_TRYCR</name>
<proteinExistence type="predicted"/>
<dbReference type="GO" id="GO:0005509">
    <property type="term" value="F:calcium ion binding"/>
    <property type="evidence" value="ECO:0007669"/>
    <property type="project" value="InterPro"/>
</dbReference>
<accession>K2P7Q3</accession>
<dbReference type="PROSITE" id="PS50222">
    <property type="entry name" value="EF_HAND_2"/>
    <property type="match status" value="1"/>
</dbReference>
<feature type="compositionally biased region" description="Low complexity" evidence="2">
    <location>
        <begin position="151"/>
        <end position="165"/>
    </location>
</feature>
<dbReference type="AlphaFoldDB" id="K2P7Q3"/>
<organism evidence="4 5">
    <name type="scientific">Trypanosoma cruzi marinkellei</name>
    <dbReference type="NCBI Taxonomy" id="85056"/>
    <lineage>
        <taxon>Eukaryota</taxon>
        <taxon>Discoba</taxon>
        <taxon>Euglenozoa</taxon>
        <taxon>Kinetoplastea</taxon>
        <taxon>Metakinetoplastina</taxon>
        <taxon>Trypanosomatida</taxon>
        <taxon>Trypanosomatidae</taxon>
        <taxon>Trypanosoma</taxon>
        <taxon>Schizotrypanum</taxon>
    </lineage>
</organism>
<dbReference type="GO" id="GO:0035091">
    <property type="term" value="F:phosphatidylinositol binding"/>
    <property type="evidence" value="ECO:0007669"/>
    <property type="project" value="InterPro"/>
</dbReference>
<dbReference type="OrthoDB" id="243643at2759"/>
<dbReference type="CDD" id="cd06093">
    <property type="entry name" value="PX_domain"/>
    <property type="match status" value="1"/>
</dbReference>
<comment type="caution">
    <text evidence="4">The sequence shown here is derived from an EMBL/GenBank/DDBJ whole genome shotgun (WGS) entry which is preliminary data.</text>
</comment>
<reference evidence="4 5" key="1">
    <citation type="journal article" date="2012" name="BMC Genomics">
        <title>Comparative genomic analysis of human infective Trypanosoma cruzi lineages with the bat-restricted subspecies T. cruzi marinkellei.</title>
        <authorList>
            <person name="Franzen O."/>
            <person name="Talavera-Lopez C."/>
            <person name="Ochaya S."/>
            <person name="Butler C.E."/>
            <person name="Messenger L.A."/>
            <person name="Lewis M.D."/>
            <person name="Llewellyn M.S."/>
            <person name="Marinkelle C.J."/>
            <person name="Tyler K.M."/>
            <person name="Miles M.A."/>
            <person name="Andersson B."/>
        </authorList>
    </citation>
    <scope>NUCLEOTIDE SEQUENCE [LARGE SCALE GENOMIC DNA]</scope>
    <source>
        <strain evidence="4 5">B7</strain>
    </source>
</reference>
<feature type="region of interest" description="Disordered" evidence="2">
    <location>
        <begin position="73"/>
        <end position="98"/>
    </location>
</feature>
<dbReference type="InterPro" id="IPR002048">
    <property type="entry name" value="EF_hand_dom"/>
</dbReference>
<dbReference type="Proteomes" id="UP000007350">
    <property type="component" value="Unassembled WGS sequence"/>
</dbReference>
<feature type="domain" description="EF-hand" evidence="3">
    <location>
        <begin position="217"/>
        <end position="252"/>
    </location>
</feature>